<name>A0ABX0MGP6_9BURK</name>
<protein>
    <submittedName>
        <fullName evidence="1">MolR family transcriptional regulator</fullName>
    </submittedName>
</protein>
<keyword evidence="2" id="KW-1185">Reference proteome</keyword>
<dbReference type="Proteomes" id="UP000819052">
    <property type="component" value="Unassembled WGS sequence"/>
</dbReference>
<proteinExistence type="predicted"/>
<evidence type="ECO:0000313" key="1">
    <source>
        <dbReference type="EMBL" id="NHZ44080.1"/>
    </source>
</evidence>
<organism evidence="1 2">
    <name type="scientific">Massilia aquatica</name>
    <dbReference type="NCBI Taxonomy" id="2609000"/>
    <lineage>
        <taxon>Bacteria</taxon>
        <taxon>Pseudomonadati</taxon>
        <taxon>Pseudomonadota</taxon>
        <taxon>Betaproteobacteria</taxon>
        <taxon>Burkholderiales</taxon>
        <taxon>Oxalobacteraceae</taxon>
        <taxon>Telluria group</taxon>
        <taxon>Massilia</taxon>
    </lineage>
</organism>
<accession>A0ABX0MGP6</accession>
<comment type="caution">
    <text evidence="1">The sequence shown here is derived from an EMBL/GenBank/DDBJ whole genome shotgun (WGS) entry which is preliminary data.</text>
</comment>
<dbReference type="RefSeq" id="WP_167080443.1">
    <property type="nucleotide sequence ID" value="NZ_VVIW01000027.1"/>
</dbReference>
<dbReference type="EMBL" id="VVIW01000027">
    <property type="protein sequence ID" value="NHZ44080.1"/>
    <property type="molecule type" value="Genomic_DNA"/>
</dbReference>
<gene>
    <name evidence="1" type="ORF">F1609_28520</name>
</gene>
<evidence type="ECO:0000313" key="2">
    <source>
        <dbReference type="Proteomes" id="UP000819052"/>
    </source>
</evidence>
<sequence>MKQYFFDYEEGMNRDNCHPRFATLASEDFYYDGCDDFTPFGSDTGHDTLTALQDWYQHGGRDREIGSFVLGLFKEWDCPVPKDIWRAQADVIEAWLALEPLNERFLMDEWRVRVAAAFGQLRISGDIEARMLDDALLAMRFQLWFNERARTVYPAWEYADAEKARLLAMQAVLEQVRAGVGKR</sequence>
<reference evidence="1 2" key="1">
    <citation type="submission" date="2019-09" db="EMBL/GenBank/DDBJ databases">
        <title>Taxonomy of Antarctic Massilia spp.: description of Massilia rubra sp. nov., Massilia aquatica sp. nov., Massilia mucilaginosa sp. nov., Massilia frigida sp. nov. isolated from streams, lakes and regoliths.</title>
        <authorList>
            <person name="Holochova P."/>
            <person name="Sedlacek I."/>
            <person name="Kralova S."/>
            <person name="Maslanova I."/>
            <person name="Busse H.-J."/>
            <person name="Stankova E."/>
            <person name="Vrbovska V."/>
            <person name="Kovarovic V."/>
            <person name="Bartak M."/>
            <person name="Svec P."/>
            <person name="Pantucek R."/>
        </authorList>
    </citation>
    <scope>NUCLEOTIDE SEQUENCE [LARGE SCALE GENOMIC DNA]</scope>
    <source>
        <strain evidence="1 2">CCM 8693</strain>
    </source>
</reference>